<name>A0ABQ3XSA6_9ACTN</name>
<accession>A0ABQ3XSA6</accession>
<comment type="caution">
    <text evidence="2">The sequence shown here is derived from an EMBL/GenBank/DDBJ whole genome shotgun (WGS) entry which is preliminary data.</text>
</comment>
<evidence type="ECO:0000313" key="2">
    <source>
        <dbReference type="EMBL" id="GID61290.1"/>
    </source>
</evidence>
<feature type="transmembrane region" description="Helical" evidence="1">
    <location>
        <begin position="74"/>
        <end position="92"/>
    </location>
</feature>
<dbReference type="Proteomes" id="UP000612282">
    <property type="component" value="Unassembled WGS sequence"/>
</dbReference>
<protein>
    <submittedName>
        <fullName evidence="2">Uncharacterized protein</fullName>
    </submittedName>
</protein>
<keyword evidence="3" id="KW-1185">Reference proteome</keyword>
<keyword evidence="1" id="KW-0472">Membrane</keyword>
<keyword evidence="1" id="KW-1133">Transmembrane helix</keyword>
<feature type="transmembrane region" description="Helical" evidence="1">
    <location>
        <begin position="12"/>
        <end position="32"/>
    </location>
</feature>
<keyword evidence="1" id="KW-0812">Transmembrane</keyword>
<dbReference type="EMBL" id="BOMG01000122">
    <property type="protein sequence ID" value="GID61290.1"/>
    <property type="molecule type" value="Genomic_DNA"/>
</dbReference>
<reference evidence="2 3" key="1">
    <citation type="submission" date="2021-01" db="EMBL/GenBank/DDBJ databases">
        <title>Whole genome shotgun sequence of Actinoplanes couchii NBRC 106145.</title>
        <authorList>
            <person name="Komaki H."/>
            <person name="Tamura T."/>
        </authorList>
    </citation>
    <scope>NUCLEOTIDE SEQUENCE [LARGE SCALE GENOMIC DNA]</scope>
    <source>
        <strain evidence="2 3">NBRC 106145</strain>
    </source>
</reference>
<gene>
    <name evidence="2" type="ORF">Aco03nite_096940</name>
</gene>
<evidence type="ECO:0000313" key="3">
    <source>
        <dbReference type="Proteomes" id="UP000612282"/>
    </source>
</evidence>
<dbReference type="RefSeq" id="WP_203809106.1">
    <property type="nucleotide sequence ID" value="NZ_BAAAQE010000119.1"/>
</dbReference>
<feature type="transmembrane region" description="Helical" evidence="1">
    <location>
        <begin position="38"/>
        <end position="62"/>
    </location>
</feature>
<evidence type="ECO:0000256" key="1">
    <source>
        <dbReference type="SAM" id="Phobius"/>
    </source>
</evidence>
<organism evidence="2 3">
    <name type="scientific">Actinoplanes couchii</name>
    <dbReference type="NCBI Taxonomy" id="403638"/>
    <lineage>
        <taxon>Bacteria</taxon>
        <taxon>Bacillati</taxon>
        <taxon>Actinomycetota</taxon>
        <taxon>Actinomycetes</taxon>
        <taxon>Micromonosporales</taxon>
        <taxon>Micromonosporaceae</taxon>
        <taxon>Actinoplanes</taxon>
    </lineage>
</organism>
<sequence>MTTADRLRISFILGLFALAPLLGTIFNTMVFWENHGTMYHLITLQKVVFFGGDLGISLMIGLDTELDDVPWGKLGLFVLFLALGGLLGWVRYTVEENYGLTGPDPLKHAE</sequence>
<proteinExistence type="predicted"/>